<dbReference type="InterPro" id="IPR058240">
    <property type="entry name" value="rSAM_sf"/>
</dbReference>
<evidence type="ECO:0000256" key="4">
    <source>
        <dbReference type="ARBA" id="ARBA00023004"/>
    </source>
</evidence>
<dbReference type="Pfam" id="PF13186">
    <property type="entry name" value="SPASM"/>
    <property type="match status" value="1"/>
</dbReference>
<evidence type="ECO:0000256" key="3">
    <source>
        <dbReference type="ARBA" id="ARBA00022723"/>
    </source>
</evidence>
<dbReference type="Gene3D" id="3.20.20.70">
    <property type="entry name" value="Aldolase class I"/>
    <property type="match status" value="1"/>
</dbReference>
<keyword evidence="3" id="KW-0479">Metal-binding</keyword>
<dbReference type="InterPro" id="IPR013785">
    <property type="entry name" value="Aldolase_TIM"/>
</dbReference>
<dbReference type="InterPro" id="IPR023867">
    <property type="entry name" value="Sulphatase_maturase_rSAM"/>
</dbReference>
<keyword evidence="9" id="KW-1185">Reference proteome</keyword>
<dbReference type="SUPFAM" id="SSF102114">
    <property type="entry name" value="Radical SAM enzymes"/>
    <property type="match status" value="1"/>
</dbReference>
<evidence type="ECO:0000256" key="1">
    <source>
        <dbReference type="ARBA" id="ARBA00001966"/>
    </source>
</evidence>
<reference evidence="8 9" key="1">
    <citation type="submission" date="2008-10" db="EMBL/GenBank/DDBJ databases">
        <authorList>
            <person name="Qin X."/>
            <person name="Bachman B."/>
            <person name="Battles P."/>
            <person name="Bell A."/>
            <person name="Bess C."/>
            <person name="Bickham C."/>
            <person name="Chaboub L."/>
            <person name="Chen D."/>
            <person name="Coyle M."/>
            <person name="Deiros D.R."/>
            <person name="Dinh H."/>
            <person name="Forbes L."/>
            <person name="Fowler G."/>
            <person name="Francisco L."/>
            <person name="Fu Q."/>
            <person name="Gubbala S."/>
            <person name="Hale W."/>
            <person name="Han Y."/>
            <person name="Hemphill L."/>
            <person name="Highlander S.K."/>
            <person name="Hirani K."/>
            <person name="Hogues M."/>
            <person name="Jackson L."/>
            <person name="Jakkamsetti A."/>
            <person name="Javaid M."/>
            <person name="Jiang H."/>
            <person name="Korchina V."/>
            <person name="Kovar C."/>
            <person name="Lara F."/>
            <person name="Lee S."/>
            <person name="Mata R."/>
            <person name="Mathew T."/>
            <person name="Moen C."/>
            <person name="Morales K."/>
            <person name="Munidasa M."/>
            <person name="Nazareth L."/>
            <person name="Ngo R."/>
            <person name="Nguyen L."/>
            <person name="Okwuonu G."/>
            <person name="Ongeri F."/>
            <person name="Patil S."/>
            <person name="Petrosino J."/>
            <person name="Pham C."/>
            <person name="Pham P."/>
            <person name="Pu L.-L."/>
            <person name="Puazo M."/>
            <person name="Raj R."/>
            <person name="Reid J."/>
            <person name="Rouhana J."/>
            <person name="Saada N."/>
            <person name="Shang Y."/>
            <person name="Simmons D."/>
            <person name="Thornton R."/>
            <person name="Warren J."/>
            <person name="Weissenberger G."/>
            <person name="Zhang J."/>
            <person name="Zhang L."/>
            <person name="Zhou C."/>
            <person name="Zhu D."/>
            <person name="Muzny D."/>
            <person name="Worley K."/>
            <person name="Gibbs R."/>
        </authorList>
    </citation>
    <scope>NUCLEOTIDE SEQUENCE [LARGE SCALE GENOMIC DNA]</scope>
    <source>
        <strain evidence="8 9">ATCC 51172</strain>
    </source>
</reference>
<dbReference type="Pfam" id="PF04055">
    <property type="entry name" value="Radical_SAM"/>
    <property type="match status" value="1"/>
</dbReference>
<gene>
    <name evidence="8" type="ORF">HMPREF0072_2181</name>
</gene>
<dbReference type="InterPro" id="IPR024025">
    <property type="entry name" value="SCIFF_rSAM_maturase"/>
</dbReference>
<evidence type="ECO:0000313" key="8">
    <source>
        <dbReference type="EMBL" id="EEI85263.1"/>
    </source>
</evidence>
<dbReference type="NCBIfam" id="TIGR03974">
    <property type="entry name" value="rSAM_six_Cys"/>
    <property type="match status" value="1"/>
</dbReference>
<comment type="caution">
    <text evidence="8">The sequence shown here is derived from an EMBL/GenBank/DDBJ whole genome shotgun (WGS) entry which is preliminary data.</text>
</comment>
<organism evidence="8 9">
    <name type="scientific">Anaerococcus lactolyticus ATCC 51172</name>
    <dbReference type="NCBI Taxonomy" id="525254"/>
    <lineage>
        <taxon>Bacteria</taxon>
        <taxon>Bacillati</taxon>
        <taxon>Bacillota</taxon>
        <taxon>Tissierellia</taxon>
        <taxon>Tissierellales</taxon>
        <taxon>Peptoniphilaceae</taxon>
        <taxon>Anaerococcus</taxon>
    </lineage>
</organism>
<dbReference type="STRING" id="525254.HMPREF0072_2181"/>
<evidence type="ECO:0000256" key="5">
    <source>
        <dbReference type="ARBA" id="ARBA00023014"/>
    </source>
</evidence>
<accession>C2BIL1</accession>
<dbReference type="CDD" id="cd21124">
    <property type="entry name" value="SPASM_CteB-like"/>
    <property type="match status" value="1"/>
</dbReference>
<dbReference type="SFLD" id="SFLDS00029">
    <property type="entry name" value="Radical_SAM"/>
    <property type="match status" value="1"/>
</dbReference>
<dbReference type="SFLD" id="SFLDG01384">
    <property type="entry name" value="thioether_bond_formation_requi"/>
    <property type="match status" value="1"/>
</dbReference>
<dbReference type="AlphaFoldDB" id="C2BIL1"/>
<dbReference type="GO" id="GO:0046872">
    <property type="term" value="F:metal ion binding"/>
    <property type="evidence" value="ECO:0007669"/>
    <property type="project" value="UniProtKB-KW"/>
</dbReference>
<dbReference type="CDD" id="cd01335">
    <property type="entry name" value="Radical_SAM"/>
    <property type="match status" value="1"/>
</dbReference>
<dbReference type="NCBIfam" id="TIGR04085">
    <property type="entry name" value="rSAM_more_4Fe4S"/>
    <property type="match status" value="1"/>
</dbReference>
<dbReference type="eggNOG" id="COG0641">
    <property type="taxonomic scope" value="Bacteria"/>
</dbReference>
<protein>
    <submittedName>
        <fullName evidence="8">Six-Cys-in-45 modification radical SAM protein</fullName>
    </submittedName>
</protein>
<dbReference type="HOGENOM" id="CLU_009273_3_3_9"/>
<feature type="domain" description="4Fe4S-binding SPASM" evidence="7">
    <location>
        <begin position="354"/>
        <end position="414"/>
    </location>
</feature>
<keyword evidence="5" id="KW-0411">Iron-sulfur</keyword>
<dbReference type="GO" id="GO:0051536">
    <property type="term" value="F:iron-sulfur cluster binding"/>
    <property type="evidence" value="ECO:0007669"/>
    <property type="project" value="UniProtKB-KW"/>
</dbReference>
<evidence type="ECO:0000259" key="6">
    <source>
        <dbReference type="Pfam" id="PF04055"/>
    </source>
</evidence>
<sequence>MDFTYEGDFMIHQYKAKGFNIVLDIYSGSVHLVDDVTYDIIENYKNIEIEELKTKIKNKYNLGDEEIEAAFDEVCDLISTGQLFTDDAFKDLAIDVTKKPTNIKALCLNVAHTCNFTCDYCFAKGGKYHGPDAIMTKEVAKMAIDFLLENSGRHHNLDIDFFGGEPLMNLNVVKYTVDYARSKEEEFNKHFNFTLTTNGLLLNDDTIDYLNENMKNVVLSLDGRKDKHDHFRKTLAGTGSFDLIVPKFQRLVEKRGDKGYYMRGTYTANNLDFTEDIKTYLDLGFKRTSLEPVVGSPDNEYALKEEHLPILFDQYEKLADMMMEAIDKDDKFIFYHYMIDLENGPCIHKRLSGCGSGTEYMAVTPTGDLYPCHQFVGNDEFKIGNIFEGVKNKDLVNQFKTCNCYSKSECRQCWASMYCSGGCAANNYNATGDLNHTHDYSCKLFKKRIEMALAIKIYEFMKQTETEQA</sequence>
<dbReference type="GO" id="GO:0016491">
    <property type="term" value="F:oxidoreductase activity"/>
    <property type="evidence" value="ECO:0007669"/>
    <property type="project" value="InterPro"/>
</dbReference>
<keyword evidence="4" id="KW-0408">Iron</keyword>
<proteinExistence type="predicted"/>
<dbReference type="EMBL" id="ABYO01000283">
    <property type="protein sequence ID" value="EEI85263.1"/>
    <property type="molecule type" value="Genomic_DNA"/>
</dbReference>
<evidence type="ECO:0000256" key="2">
    <source>
        <dbReference type="ARBA" id="ARBA00022691"/>
    </source>
</evidence>
<dbReference type="PANTHER" id="PTHR43273:SF8">
    <property type="entry name" value="RADICAL SAM DOMAIN PROTEIN"/>
    <property type="match status" value="1"/>
</dbReference>
<dbReference type="Proteomes" id="UP000005984">
    <property type="component" value="Unassembled WGS sequence"/>
</dbReference>
<name>C2BIL1_9FIRM</name>
<comment type="cofactor">
    <cofactor evidence="1">
        <name>[4Fe-4S] cluster</name>
        <dbReference type="ChEBI" id="CHEBI:49883"/>
    </cofactor>
</comment>
<keyword evidence="2" id="KW-0949">S-adenosyl-L-methionine</keyword>
<dbReference type="InterPro" id="IPR007197">
    <property type="entry name" value="rSAM"/>
</dbReference>
<feature type="domain" description="Radical SAM core" evidence="6">
    <location>
        <begin position="109"/>
        <end position="255"/>
    </location>
</feature>
<dbReference type="SFLD" id="SFLDG01386">
    <property type="entry name" value="main_SPASM_domain-containing"/>
    <property type="match status" value="1"/>
</dbReference>
<dbReference type="PANTHER" id="PTHR43273">
    <property type="entry name" value="ANAEROBIC SULFATASE-MATURATING ENZYME HOMOLOG ASLB-RELATED"/>
    <property type="match status" value="1"/>
</dbReference>
<dbReference type="InterPro" id="IPR047602">
    <property type="entry name" value="SPASM_CteB-like"/>
</dbReference>
<dbReference type="InterPro" id="IPR023885">
    <property type="entry name" value="4Fe4S-binding_SPASM_dom"/>
</dbReference>
<evidence type="ECO:0000259" key="7">
    <source>
        <dbReference type="Pfam" id="PF13186"/>
    </source>
</evidence>
<evidence type="ECO:0000313" key="9">
    <source>
        <dbReference type="Proteomes" id="UP000005984"/>
    </source>
</evidence>
<dbReference type="SFLD" id="SFLDG01067">
    <property type="entry name" value="SPASM/twitch_domain_containing"/>
    <property type="match status" value="1"/>
</dbReference>